<comment type="caution">
    <text evidence="2">The sequence shown here is derived from an EMBL/GenBank/DDBJ whole genome shotgun (WGS) entry which is preliminary data.</text>
</comment>
<dbReference type="InterPro" id="IPR032092">
    <property type="entry name" value="PilW"/>
</dbReference>
<dbReference type="GO" id="GO:0043683">
    <property type="term" value="P:type IV pilus assembly"/>
    <property type="evidence" value="ECO:0007669"/>
    <property type="project" value="InterPro"/>
</dbReference>
<keyword evidence="1" id="KW-0472">Membrane</keyword>
<reference evidence="2 3" key="1">
    <citation type="submission" date="2020-08" db="EMBL/GenBank/DDBJ databases">
        <title>Genomic Encyclopedia of Type Strains, Phase III (KMG-III): the genomes of soil and plant-associated and newly described type strains.</title>
        <authorList>
            <person name="Whitman W."/>
        </authorList>
    </citation>
    <scope>NUCLEOTIDE SEQUENCE [LARGE SCALE GENOMIC DNA]</scope>
    <source>
        <strain evidence="2 3">CECT 8799</strain>
    </source>
</reference>
<evidence type="ECO:0000256" key="1">
    <source>
        <dbReference type="SAM" id="Phobius"/>
    </source>
</evidence>
<sequence>MRKQRGISLVELMISITIGLILMTGVVQLFLSSRATFTTQQAISRVQETGRLAMEFMGQDIRMAGYMGCMSRNLSFTNTLDMSGANAGALYSFDVGIEGFDFGTDNDSGDATLPTGYPAAISGTDVLVVRSANGNAIGVVQNNDSSQLFAEDTGVVANGCGAGQSSFSGMCIGDILVVSDCQKARVFQTTNLQQTGSAGTSINVVHSNADATPGNEISSWGGNSNPEETFGPDSEIIRVNTTVYYIAQGTSGRNSLFQQVGSQTLELLEGVEDMQLLYGRDTSNDGVPDDYDTATEVGTDWDSVASVRIQLLVSSTDDNVLQEQQPYTFNGTAVNDPGDRRLRQVFINTIGIRSRLP</sequence>
<protein>
    <submittedName>
        <fullName evidence="2">Type IV pilus assembly protein PilW</fullName>
    </submittedName>
</protein>
<dbReference type="Proteomes" id="UP000535937">
    <property type="component" value="Unassembled WGS sequence"/>
</dbReference>
<dbReference type="Pfam" id="PF16074">
    <property type="entry name" value="PilW"/>
    <property type="match status" value="1"/>
</dbReference>
<keyword evidence="1" id="KW-0812">Transmembrane</keyword>
<dbReference type="InterPro" id="IPR012902">
    <property type="entry name" value="N_methyl_site"/>
</dbReference>
<accession>A0A7W4ZAQ1</accession>
<dbReference type="Pfam" id="PF07963">
    <property type="entry name" value="N_methyl"/>
    <property type="match status" value="1"/>
</dbReference>
<name>A0A7W4ZAQ1_9GAMM</name>
<feature type="transmembrane region" description="Helical" evidence="1">
    <location>
        <begin position="12"/>
        <end position="31"/>
    </location>
</feature>
<organism evidence="2 3">
    <name type="scientific">Microbulbifer rhizosphaerae</name>
    <dbReference type="NCBI Taxonomy" id="1562603"/>
    <lineage>
        <taxon>Bacteria</taxon>
        <taxon>Pseudomonadati</taxon>
        <taxon>Pseudomonadota</taxon>
        <taxon>Gammaproteobacteria</taxon>
        <taxon>Cellvibrionales</taxon>
        <taxon>Microbulbiferaceae</taxon>
        <taxon>Microbulbifer</taxon>
    </lineage>
</organism>
<keyword evidence="1" id="KW-1133">Transmembrane helix</keyword>
<dbReference type="PROSITE" id="PS00409">
    <property type="entry name" value="PROKAR_NTER_METHYL"/>
    <property type="match status" value="1"/>
</dbReference>
<evidence type="ECO:0000313" key="3">
    <source>
        <dbReference type="Proteomes" id="UP000535937"/>
    </source>
</evidence>
<evidence type="ECO:0000313" key="2">
    <source>
        <dbReference type="EMBL" id="MBB3063027.1"/>
    </source>
</evidence>
<dbReference type="RefSeq" id="WP_183462975.1">
    <property type="nucleotide sequence ID" value="NZ_JACHWZ010000023.1"/>
</dbReference>
<proteinExistence type="predicted"/>
<dbReference type="EMBL" id="JACHWZ010000023">
    <property type="protein sequence ID" value="MBB3063027.1"/>
    <property type="molecule type" value="Genomic_DNA"/>
</dbReference>
<dbReference type="AlphaFoldDB" id="A0A7W4ZAQ1"/>
<keyword evidence="3" id="KW-1185">Reference proteome</keyword>
<gene>
    <name evidence="2" type="ORF">FHS09_003879</name>
</gene>